<keyword evidence="2" id="KW-1185">Reference proteome</keyword>
<reference evidence="1 2" key="1">
    <citation type="submission" date="2024-04" db="EMBL/GenBank/DDBJ databases">
        <authorList>
            <person name="Abashina T."/>
            <person name="Shaikin A."/>
        </authorList>
    </citation>
    <scope>NUCLEOTIDE SEQUENCE [LARGE SCALE GENOMIC DNA]</scope>
    <source>
        <strain evidence="1 2">AAFK</strain>
    </source>
</reference>
<evidence type="ECO:0000313" key="2">
    <source>
        <dbReference type="Proteomes" id="UP001446205"/>
    </source>
</evidence>
<organism evidence="1 2">
    <name type="scientific">Thermithiobacillus plumbiphilus</name>
    <dbReference type="NCBI Taxonomy" id="1729899"/>
    <lineage>
        <taxon>Bacteria</taxon>
        <taxon>Pseudomonadati</taxon>
        <taxon>Pseudomonadota</taxon>
        <taxon>Acidithiobacillia</taxon>
        <taxon>Acidithiobacillales</taxon>
        <taxon>Thermithiobacillaceae</taxon>
        <taxon>Thermithiobacillus</taxon>
    </lineage>
</organism>
<dbReference type="Proteomes" id="UP001446205">
    <property type="component" value="Unassembled WGS sequence"/>
</dbReference>
<accession>A0ABU9D7J8</accession>
<comment type="caution">
    <text evidence="1">The sequence shown here is derived from an EMBL/GenBank/DDBJ whole genome shotgun (WGS) entry which is preliminary data.</text>
</comment>
<dbReference type="EMBL" id="JBBPCO010000006">
    <property type="protein sequence ID" value="MEK8089510.1"/>
    <property type="molecule type" value="Genomic_DNA"/>
</dbReference>
<proteinExistence type="predicted"/>
<protein>
    <submittedName>
        <fullName evidence="1">Uncharacterized protein</fullName>
    </submittedName>
</protein>
<evidence type="ECO:0000313" key="1">
    <source>
        <dbReference type="EMBL" id="MEK8089510.1"/>
    </source>
</evidence>
<sequence length="61" mass="6565">MSVKKVLLLELSPEQALPGLAEALQRAGAEVRQMRLEDCNAVLDAIEQGWVPVVLKPPAGD</sequence>
<gene>
    <name evidence="1" type="ORF">WOB96_06985</name>
</gene>
<dbReference type="RefSeq" id="WP_341370568.1">
    <property type="nucleotide sequence ID" value="NZ_JBBPCO010000006.1"/>
</dbReference>
<name>A0ABU9D7J8_9PROT</name>